<evidence type="ECO:0000313" key="2">
    <source>
        <dbReference type="EMBL" id="MBW6396996.1"/>
    </source>
</evidence>
<sequence>MDNSMATKPYSKLKGDPWRAYEELPAEVRQALQESLVDWCPLRAREWHIHLLRERRLRPAQATHFLIQTIRRHDHAEVAAFARTWPKGPKVYPHLAAGATLQRYAGREGIPAAEPLPVLPAAKRSEAPAKQVKAPAKRADAPAKRPKAAAKRSTPVAKRSKPPTKRKAGRRARR</sequence>
<dbReference type="InterPro" id="IPR045386">
    <property type="entry name" value="DUF6525"/>
</dbReference>
<dbReference type="Proteomes" id="UP001196565">
    <property type="component" value="Unassembled WGS sequence"/>
</dbReference>
<dbReference type="EMBL" id="JAHYBZ010000001">
    <property type="protein sequence ID" value="MBW6396996.1"/>
    <property type="molecule type" value="Genomic_DNA"/>
</dbReference>
<organism evidence="2 3">
    <name type="scientific">Roseomonas alba</name>
    <dbReference type="NCBI Taxonomy" id="2846776"/>
    <lineage>
        <taxon>Bacteria</taxon>
        <taxon>Pseudomonadati</taxon>
        <taxon>Pseudomonadota</taxon>
        <taxon>Alphaproteobacteria</taxon>
        <taxon>Acetobacterales</taxon>
        <taxon>Roseomonadaceae</taxon>
        <taxon>Roseomonas</taxon>
    </lineage>
</organism>
<gene>
    <name evidence="2" type="ORF">KPL78_04005</name>
</gene>
<feature type="compositionally biased region" description="Basic residues" evidence="1">
    <location>
        <begin position="158"/>
        <end position="174"/>
    </location>
</feature>
<accession>A0ABS7A3Y8</accession>
<evidence type="ECO:0000313" key="3">
    <source>
        <dbReference type="Proteomes" id="UP001196565"/>
    </source>
</evidence>
<dbReference type="Pfam" id="PF20135">
    <property type="entry name" value="DUF6525"/>
    <property type="match status" value="1"/>
</dbReference>
<comment type="caution">
    <text evidence="2">The sequence shown here is derived from an EMBL/GenBank/DDBJ whole genome shotgun (WGS) entry which is preliminary data.</text>
</comment>
<dbReference type="RefSeq" id="WP_219761582.1">
    <property type="nucleotide sequence ID" value="NZ_JAHYBZ010000001.1"/>
</dbReference>
<name>A0ABS7A3Y8_9PROT</name>
<protein>
    <submittedName>
        <fullName evidence="2">Uncharacterized protein</fullName>
    </submittedName>
</protein>
<proteinExistence type="predicted"/>
<evidence type="ECO:0000256" key="1">
    <source>
        <dbReference type="SAM" id="MobiDB-lite"/>
    </source>
</evidence>
<reference evidence="2 3" key="1">
    <citation type="submission" date="2021-07" db="EMBL/GenBank/DDBJ databases">
        <authorList>
            <person name="So Y."/>
        </authorList>
    </citation>
    <scope>NUCLEOTIDE SEQUENCE [LARGE SCALE GENOMIC DNA]</scope>
    <source>
        <strain evidence="2 3">HJA6</strain>
    </source>
</reference>
<feature type="region of interest" description="Disordered" evidence="1">
    <location>
        <begin position="121"/>
        <end position="174"/>
    </location>
</feature>
<keyword evidence="3" id="KW-1185">Reference proteome</keyword>